<dbReference type="EC" id="2.5.1.75" evidence="10"/>
<feature type="site" description="Interaction with substrate tRNA" evidence="10">
    <location>
        <position position="131"/>
    </location>
</feature>
<comment type="cofactor">
    <cofactor evidence="1 10">
        <name>Mg(2+)</name>
        <dbReference type="ChEBI" id="CHEBI:18420"/>
    </cofactor>
</comment>
<accession>A0A7C0VD18</accession>
<dbReference type="Pfam" id="PF01715">
    <property type="entry name" value="IPPT"/>
    <property type="match status" value="1"/>
</dbReference>
<reference evidence="14" key="1">
    <citation type="journal article" date="2020" name="mSystems">
        <title>Genome- and Community-Level Interaction Insights into Carbon Utilization and Element Cycling Functions of Hydrothermarchaeota in Hydrothermal Sediment.</title>
        <authorList>
            <person name="Zhou Z."/>
            <person name="Liu Y."/>
            <person name="Xu W."/>
            <person name="Pan J."/>
            <person name="Luo Z.H."/>
            <person name="Li M."/>
        </authorList>
    </citation>
    <scope>NUCLEOTIDE SEQUENCE [LARGE SCALE GENOMIC DNA]</scope>
    <source>
        <strain evidence="14">HyVt-102</strain>
    </source>
</reference>
<evidence type="ECO:0000256" key="12">
    <source>
        <dbReference type="RuleBase" id="RU003784"/>
    </source>
</evidence>
<evidence type="ECO:0000256" key="8">
    <source>
        <dbReference type="ARBA" id="ARBA00022842"/>
    </source>
</evidence>
<comment type="similarity">
    <text evidence="3 10 13">Belongs to the IPP transferase family.</text>
</comment>
<dbReference type="Gene3D" id="1.10.20.140">
    <property type="match status" value="1"/>
</dbReference>
<evidence type="ECO:0000256" key="2">
    <source>
        <dbReference type="ARBA" id="ARBA00003213"/>
    </source>
</evidence>
<dbReference type="NCBIfam" id="TIGR00174">
    <property type="entry name" value="miaA"/>
    <property type="match status" value="1"/>
</dbReference>
<evidence type="ECO:0000256" key="9">
    <source>
        <dbReference type="ARBA" id="ARBA00049563"/>
    </source>
</evidence>
<keyword evidence="8 10" id="KW-0460">Magnesium</keyword>
<evidence type="ECO:0000256" key="10">
    <source>
        <dbReference type="HAMAP-Rule" id="MF_00185"/>
    </source>
</evidence>
<gene>
    <name evidence="10 14" type="primary">miaA</name>
    <name evidence="14" type="ORF">ENF18_06415</name>
</gene>
<sequence length="310" mass="36034">MRNLKQNSEGVKYIVLTGPTASGKTSLIVKIARKFPIEVVSCDSRQIYKFMDIGTAKPGRDVLDAIKHHLIDIKTPDETYSAFQFYTDAKGLLKKIVEEGKIPIISGGTILYILSLQRGLFRLPDIPEGIRAEIRDKIETLGPEKMHEELMNVDPERAEKIDPRDRQRIARSLEIFYATGIPHSEWLRKPHVPPVPLKIFSIRVEPEILRKRIEERVEDMFKKGWVEEVENLVNMGYNEKSPGFSSVGYREVLEVVRGRLNIDTAMDMIKKKTWQYSRRQRNFIKSLKGVEYIIDEIAIERELERWLEKR</sequence>
<keyword evidence="7 10" id="KW-0067">ATP-binding</keyword>
<organism evidence="14">
    <name type="scientific">candidate division WOR-3 bacterium</name>
    <dbReference type="NCBI Taxonomy" id="2052148"/>
    <lineage>
        <taxon>Bacteria</taxon>
        <taxon>Bacteria division WOR-3</taxon>
    </lineage>
</organism>
<evidence type="ECO:0000256" key="11">
    <source>
        <dbReference type="RuleBase" id="RU003783"/>
    </source>
</evidence>
<feature type="region of interest" description="Interaction with substrate tRNA" evidence="10">
    <location>
        <begin position="167"/>
        <end position="171"/>
    </location>
</feature>
<dbReference type="GO" id="GO:0006400">
    <property type="term" value="P:tRNA modification"/>
    <property type="evidence" value="ECO:0007669"/>
    <property type="project" value="TreeGrafter"/>
</dbReference>
<protein>
    <recommendedName>
        <fullName evidence="10">tRNA dimethylallyltransferase</fullName>
        <ecNumber evidence="10">2.5.1.75</ecNumber>
    </recommendedName>
    <alternativeName>
        <fullName evidence="10">Dimethylallyl diphosphate:tRNA dimethylallyltransferase</fullName>
        <shortName evidence="10">DMAPP:tRNA dimethylallyltransferase</shortName>
        <shortName evidence="10">DMATase</shortName>
    </alternativeName>
    <alternativeName>
        <fullName evidence="10">Isopentenyl-diphosphate:tRNA isopentenyltransferase</fullName>
        <shortName evidence="10">IPP transferase</shortName>
        <shortName evidence="10">IPPT</shortName>
        <shortName evidence="10">IPTase</shortName>
    </alternativeName>
</protein>
<feature type="binding site" evidence="10">
    <location>
        <begin position="18"/>
        <end position="25"/>
    </location>
    <ligand>
        <name>ATP</name>
        <dbReference type="ChEBI" id="CHEBI:30616"/>
    </ligand>
</feature>
<proteinExistence type="inferred from homology"/>
<keyword evidence="5 10" id="KW-0819">tRNA processing</keyword>
<dbReference type="GO" id="GO:0052381">
    <property type="term" value="F:tRNA dimethylallyltransferase activity"/>
    <property type="evidence" value="ECO:0007669"/>
    <property type="project" value="UniProtKB-UniRule"/>
</dbReference>
<feature type="region of interest" description="Interaction with substrate tRNA" evidence="10">
    <location>
        <begin position="43"/>
        <end position="46"/>
    </location>
</feature>
<evidence type="ECO:0000256" key="3">
    <source>
        <dbReference type="ARBA" id="ARBA00005842"/>
    </source>
</evidence>
<comment type="caution">
    <text evidence="14">The sequence shown here is derived from an EMBL/GenBank/DDBJ whole genome shotgun (WGS) entry which is preliminary data.</text>
</comment>
<evidence type="ECO:0000256" key="13">
    <source>
        <dbReference type="RuleBase" id="RU003785"/>
    </source>
</evidence>
<dbReference type="SUPFAM" id="SSF52540">
    <property type="entry name" value="P-loop containing nucleoside triphosphate hydrolases"/>
    <property type="match status" value="2"/>
</dbReference>
<dbReference type="GO" id="GO:0005524">
    <property type="term" value="F:ATP binding"/>
    <property type="evidence" value="ECO:0007669"/>
    <property type="project" value="UniProtKB-UniRule"/>
</dbReference>
<name>A0A7C0VD18_UNCW3</name>
<keyword evidence="6 10" id="KW-0547">Nucleotide-binding</keyword>
<dbReference type="AlphaFoldDB" id="A0A7C0VD18"/>
<dbReference type="InterPro" id="IPR018022">
    <property type="entry name" value="IPT"/>
</dbReference>
<evidence type="ECO:0000256" key="1">
    <source>
        <dbReference type="ARBA" id="ARBA00001946"/>
    </source>
</evidence>
<comment type="subunit">
    <text evidence="10">Monomer.</text>
</comment>
<dbReference type="Proteomes" id="UP000885847">
    <property type="component" value="Unassembled WGS sequence"/>
</dbReference>
<dbReference type="HAMAP" id="MF_00185">
    <property type="entry name" value="IPP_trans"/>
    <property type="match status" value="1"/>
</dbReference>
<feature type="binding site" evidence="10">
    <location>
        <begin position="20"/>
        <end position="25"/>
    </location>
    <ligand>
        <name>substrate</name>
    </ligand>
</feature>
<evidence type="ECO:0000256" key="4">
    <source>
        <dbReference type="ARBA" id="ARBA00022679"/>
    </source>
</evidence>
<dbReference type="PANTHER" id="PTHR11088">
    <property type="entry name" value="TRNA DIMETHYLALLYLTRANSFERASE"/>
    <property type="match status" value="1"/>
</dbReference>
<evidence type="ECO:0000256" key="5">
    <source>
        <dbReference type="ARBA" id="ARBA00022694"/>
    </source>
</evidence>
<keyword evidence="4 10" id="KW-0808">Transferase</keyword>
<evidence type="ECO:0000313" key="14">
    <source>
        <dbReference type="EMBL" id="HDI83408.1"/>
    </source>
</evidence>
<comment type="catalytic activity">
    <reaction evidence="9 10 11">
        <text>adenosine(37) in tRNA + dimethylallyl diphosphate = N(6)-dimethylallyladenosine(37) in tRNA + diphosphate</text>
        <dbReference type="Rhea" id="RHEA:26482"/>
        <dbReference type="Rhea" id="RHEA-COMP:10162"/>
        <dbReference type="Rhea" id="RHEA-COMP:10375"/>
        <dbReference type="ChEBI" id="CHEBI:33019"/>
        <dbReference type="ChEBI" id="CHEBI:57623"/>
        <dbReference type="ChEBI" id="CHEBI:74411"/>
        <dbReference type="ChEBI" id="CHEBI:74415"/>
        <dbReference type="EC" id="2.5.1.75"/>
    </reaction>
</comment>
<comment type="function">
    <text evidence="2 10 12">Catalyzes the transfer of a dimethylallyl group onto the adenine at position 37 in tRNAs that read codons beginning with uridine, leading to the formation of N6-(dimethylallyl)adenosine (i(6)A).</text>
</comment>
<feature type="site" description="Interaction with substrate tRNA" evidence="10">
    <location>
        <position position="109"/>
    </location>
</feature>
<dbReference type="InterPro" id="IPR027417">
    <property type="entry name" value="P-loop_NTPase"/>
</dbReference>
<dbReference type="InterPro" id="IPR039657">
    <property type="entry name" value="Dimethylallyltransferase"/>
</dbReference>
<dbReference type="Gene3D" id="3.40.50.300">
    <property type="entry name" value="P-loop containing nucleotide triphosphate hydrolases"/>
    <property type="match status" value="1"/>
</dbReference>
<dbReference type="PANTHER" id="PTHR11088:SF60">
    <property type="entry name" value="TRNA DIMETHYLALLYLTRANSFERASE"/>
    <property type="match status" value="1"/>
</dbReference>
<comment type="caution">
    <text evidence="10">Lacks conserved residue(s) required for the propagation of feature annotation.</text>
</comment>
<evidence type="ECO:0000256" key="7">
    <source>
        <dbReference type="ARBA" id="ARBA00022840"/>
    </source>
</evidence>
<evidence type="ECO:0000256" key="6">
    <source>
        <dbReference type="ARBA" id="ARBA00022741"/>
    </source>
</evidence>
<dbReference type="EMBL" id="DQWE01000302">
    <property type="protein sequence ID" value="HDI83408.1"/>
    <property type="molecule type" value="Genomic_DNA"/>
</dbReference>